<keyword evidence="3" id="KW-1185">Reference proteome</keyword>
<evidence type="ECO:0000256" key="1">
    <source>
        <dbReference type="SAM" id="MobiDB-lite"/>
    </source>
</evidence>
<evidence type="ECO:0000313" key="2">
    <source>
        <dbReference type="EMBL" id="KAG5585296.1"/>
    </source>
</evidence>
<accession>A0A9J5XEI3</accession>
<name>A0A9J5XEI3_SOLCO</name>
<protein>
    <recommendedName>
        <fullName evidence="4">Gag-pol polyprotein</fullName>
    </recommendedName>
</protein>
<feature type="region of interest" description="Disordered" evidence="1">
    <location>
        <begin position="1"/>
        <end position="34"/>
    </location>
</feature>
<dbReference type="OrthoDB" id="1304922at2759"/>
<organism evidence="2 3">
    <name type="scientific">Solanum commersonii</name>
    <name type="common">Commerson's wild potato</name>
    <name type="synonym">Commerson's nightshade</name>
    <dbReference type="NCBI Taxonomy" id="4109"/>
    <lineage>
        <taxon>Eukaryota</taxon>
        <taxon>Viridiplantae</taxon>
        <taxon>Streptophyta</taxon>
        <taxon>Embryophyta</taxon>
        <taxon>Tracheophyta</taxon>
        <taxon>Spermatophyta</taxon>
        <taxon>Magnoliopsida</taxon>
        <taxon>eudicotyledons</taxon>
        <taxon>Gunneridae</taxon>
        <taxon>Pentapetalae</taxon>
        <taxon>asterids</taxon>
        <taxon>lamiids</taxon>
        <taxon>Solanales</taxon>
        <taxon>Solanaceae</taxon>
        <taxon>Solanoideae</taxon>
        <taxon>Solaneae</taxon>
        <taxon>Solanum</taxon>
    </lineage>
</organism>
<comment type="caution">
    <text evidence="2">The sequence shown here is derived from an EMBL/GenBank/DDBJ whole genome shotgun (WGS) entry which is preliminary data.</text>
</comment>
<reference evidence="2 3" key="1">
    <citation type="submission" date="2020-09" db="EMBL/GenBank/DDBJ databases">
        <title>De no assembly of potato wild relative species, Solanum commersonii.</title>
        <authorList>
            <person name="Cho K."/>
        </authorList>
    </citation>
    <scope>NUCLEOTIDE SEQUENCE [LARGE SCALE GENOMIC DNA]</scope>
    <source>
        <strain evidence="2">LZ3.2</strain>
        <tissue evidence="2">Leaf</tissue>
    </source>
</reference>
<evidence type="ECO:0000313" key="3">
    <source>
        <dbReference type="Proteomes" id="UP000824120"/>
    </source>
</evidence>
<gene>
    <name evidence="2" type="ORF">H5410_045730</name>
</gene>
<dbReference type="AlphaFoldDB" id="A0A9J5XEI3"/>
<feature type="compositionally biased region" description="Low complexity" evidence="1">
    <location>
        <begin position="15"/>
        <end position="28"/>
    </location>
</feature>
<proteinExistence type="predicted"/>
<dbReference type="EMBL" id="JACXVP010000009">
    <property type="protein sequence ID" value="KAG5585296.1"/>
    <property type="molecule type" value="Genomic_DNA"/>
</dbReference>
<sequence>MREYLKNMQGNGNGAKSSSAAPPNRAAPRGSTSGTCGGENHLYAITSCQEQVNSHDVITGIIKVFTFDVYALLDPGVSLSFVTLCVSMSFDILPKQLLDPFSVSPPVG</sequence>
<dbReference type="Proteomes" id="UP000824120">
    <property type="component" value="Chromosome 9"/>
</dbReference>
<evidence type="ECO:0008006" key="4">
    <source>
        <dbReference type="Google" id="ProtNLM"/>
    </source>
</evidence>